<dbReference type="AlphaFoldDB" id="A0AA88ABI3"/>
<dbReference type="Proteomes" id="UP001187192">
    <property type="component" value="Unassembled WGS sequence"/>
</dbReference>
<dbReference type="EMBL" id="BTGU01000031">
    <property type="protein sequence ID" value="GMN49519.1"/>
    <property type="molecule type" value="Genomic_DNA"/>
</dbReference>
<organism evidence="1 2">
    <name type="scientific">Ficus carica</name>
    <name type="common">Common fig</name>
    <dbReference type="NCBI Taxonomy" id="3494"/>
    <lineage>
        <taxon>Eukaryota</taxon>
        <taxon>Viridiplantae</taxon>
        <taxon>Streptophyta</taxon>
        <taxon>Embryophyta</taxon>
        <taxon>Tracheophyta</taxon>
        <taxon>Spermatophyta</taxon>
        <taxon>Magnoliopsida</taxon>
        <taxon>eudicotyledons</taxon>
        <taxon>Gunneridae</taxon>
        <taxon>Pentapetalae</taxon>
        <taxon>rosids</taxon>
        <taxon>fabids</taxon>
        <taxon>Rosales</taxon>
        <taxon>Moraceae</taxon>
        <taxon>Ficeae</taxon>
        <taxon>Ficus</taxon>
    </lineage>
</organism>
<reference evidence="1" key="1">
    <citation type="submission" date="2023-07" db="EMBL/GenBank/DDBJ databases">
        <title>draft genome sequence of fig (Ficus carica).</title>
        <authorList>
            <person name="Takahashi T."/>
            <person name="Nishimura K."/>
        </authorList>
    </citation>
    <scope>NUCLEOTIDE SEQUENCE</scope>
</reference>
<accession>A0AA88ABI3</accession>
<protein>
    <submittedName>
        <fullName evidence="1">Uncharacterized protein</fullName>
    </submittedName>
</protein>
<gene>
    <name evidence="1" type="ORF">TIFTF001_018693</name>
</gene>
<name>A0AA88ABI3_FICCA</name>
<comment type="caution">
    <text evidence="1">The sequence shown here is derived from an EMBL/GenBank/DDBJ whole genome shotgun (WGS) entry which is preliminary data.</text>
</comment>
<evidence type="ECO:0000313" key="2">
    <source>
        <dbReference type="Proteomes" id="UP001187192"/>
    </source>
</evidence>
<keyword evidence="2" id="KW-1185">Reference proteome</keyword>
<sequence length="78" mass="8872">MLSWRCGAPNIVPQRCGAWNQCCGALRSPSLHSMQQIAALRHLTSVLRRSGKLYIVLRPPRPALQRYPPLFCSFFPFC</sequence>
<proteinExistence type="predicted"/>
<evidence type="ECO:0000313" key="1">
    <source>
        <dbReference type="EMBL" id="GMN49519.1"/>
    </source>
</evidence>